<protein>
    <submittedName>
        <fullName evidence="3">Uncharacterized protein</fullName>
    </submittedName>
</protein>
<keyword evidence="5" id="KW-1185">Reference proteome</keyword>
<dbReference type="Proteomes" id="UP000325313">
    <property type="component" value="Unassembled WGS sequence"/>
</dbReference>
<accession>A0A5B0QQ99</accession>
<sequence length="471" mass="53631">MKRAILYERLLVGFLLLITECTTTGDFTPESLARWPDQSVREGLSREAIAESDPGLEGSRSQRDSYSMVHPAPVQMKETRPQKRIKLLGVFMEPNVPPQPQPRMKLMGSFMEPQALPEQAMESIGASVVSNGPLTPRNNHEVVKPSVQSNPTTSLEESTEIETALNRDSPPSPGSKTYNSKIVPPSEPSPIVVQDVSNSNDQPTREKGLQGDFNPMELNFDYDLFEHSPSLSTSEGSKAKILQVFENLGIKKLKMKVEDFVENQHDFQEMDQEPLPSTYTATERKSALNLRRNDRLRIALDHFSRDPEIWYNHWAQQAGFDSSSCVRKIDSLPDNRVKEVARLYLFYVEMISTIVPSEKEGESVGSHLSKAVQLLEDVMNSDKTRKTRFQIHVEMRKQAEGRGPSHSLAAVWTLVRWWLASSRNDILTQLEIKHKPFRNTKIFFNFIFRHSIEILKQRLESSSRIIKELNA</sequence>
<gene>
    <name evidence="3" type="ORF">PGT21_035183</name>
    <name evidence="4" type="ORF">PGTUg99_037322</name>
</gene>
<feature type="compositionally biased region" description="Polar residues" evidence="1">
    <location>
        <begin position="128"/>
        <end position="137"/>
    </location>
</feature>
<dbReference type="EMBL" id="VDEP01000169">
    <property type="protein sequence ID" value="KAA1127497.1"/>
    <property type="molecule type" value="Genomic_DNA"/>
</dbReference>
<dbReference type="EMBL" id="VSWC01000014">
    <property type="protein sequence ID" value="KAA1115319.1"/>
    <property type="molecule type" value="Genomic_DNA"/>
</dbReference>
<evidence type="ECO:0000313" key="4">
    <source>
        <dbReference type="EMBL" id="KAA1127497.1"/>
    </source>
</evidence>
<feature type="region of interest" description="Disordered" evidence="1">
    <location>
        <begin position="47"/>
        <end position="69"/>
    </location>
</feature>
<comment type="caution">
    <text evidence="3">The sequence shown here is derived from an EMBL/GenBank/DDBJ whole genome shotgun (WGS) entry which is preliminary data.</text>
</comment>
<dbReference type="Proteomes" id="UP000324748">
    <property type="component" value="Unassembled WGS sequence"/>
</dbReference>
<keyword evidence="2" id="KW-0732">Signal</keyword>
<evidence type="ECO:0000256" key="2">
    <source>
        <dbReference type="SAM" id="SignalP"/>
    </source>
</evidence>
<feature type="region of interest" description="Disordered" evidence="1">
    <location>
        <begin position="128"/>
        <end position="213"/>
    </location>
</feature>
<feature type="signal peptide" evidence="2">
    <location>
        <begin position="1"/>
        <end position="25"/>
    </location>
</feature>
<proteinExistence type="predicted"/>
<dbReference type="AlphaFoldDB" id="A0A5B0QQ99"/>
<feature type="chain" id="PRO_5036138042" evidence="2">
    <location>
        <begin position="26"/>
        <end position="471"/>
    </location>
</feature>
<organism evidence="3 5">
    <name type="scientific">Puccinia graminis f. sp. tritici</name>
    <dbReference type="NCBI Taxonomy" id="56615"/>
    <lineage>
        <taxon>Eukaryota</taxon>
        <taxon>Fungi</taxon>
        <taxon>Dikarya</taxon>
        <taxon>Basidiomycota</taxon>
        <taxon>Pucciniomycotina</taxon>
        <taxon>Pucciniomycetes</taxon>
        <taxon>Pucciniales</taxon>
        <taxon>Pucciniaceae</taxon>
        <taxon>Puccinia</taxon>
    </lineage>
</organism>
<evidence type="ECO:0000256" key="1">
    <source>
        <dbReference type="SAM" id="MobiDB-lite"/>
    </source>
</evidence>
<dbReference type="OrthoDB" id="2497945at2759"/>
<evidence type="ECO:0000313" key="5">
    <source>
        <dbReference type="Proteomes" id="UP000324748"/>
    </source>
</evidence>
<reference evidence="5 6" key="1">
    <citation type="submission" date="2019-05" db="EMBL/GenBank/DDBJ databases">
        <title>Emergence of the Ug99 lineage of the wheat stem rust pathogen through somatic hybridization.</title>
        <authorList>
            <person name="Li F."/>
            <person name="Upadhyaya N.M."/>
            <person name="Sperschneider J."/>
            <person name="Matny O."/>
            <person name="Nguyen-Phuc H."/>
            <person name="Mago R."/>
            <person name="Raley C."/>
            <person name="Miller M.E."/>
            <person name="Silverstein K.A.T."/>
            <person name="Henningsen E."/>
            <person name="Hirsch C.D."/>
            <person name="Visser B."/>
            <person name="Pretorius Z.A."/>
            <person name="Steffenson B.J."/>
            <person name="Schwessinger B."/>
            <person name="Dodds P.N."/>
            <person name="Figueroa M."/>
        </authorList>
    </citation>
    <scope>NUCLEOTIDE SEQUENCE [LARGE SCALE GENOMIC DNA]</scope>
    <source>
        <strain evidence="3">21-0</strain>
        <strain evidence="4 6">Ug99</strain>
    </source>
</reference>
<evidence type="ECO:0000313" key="3">
    <source>
        <dbReference type="EMBL" id="KAA1115319.1"/>
    </source>
</evidence>
<name>A0A5B0QQ99_PUCGR</name>
<evidence type="ECO:0000313" key="6">
    <source>
        <dbReference type="Proteomes" id="UP000325313"/>
    </source>
</evidence>